<evidence type="ECO:0000313" key="9">
    <source>
        <dbReference type="Proteomes" id="UP001157167"/>
    </source>
</evidence>
<dbReference type="Gene3D" id="1.10.10.10">
    <property type="entry name" value="Winged helix-like DNA-binding domain superfamily/Winged helix DNA-binding domain"/>
    <property type="match status" value="1"/>
</dbReference>
<dbReference type="InterPro" id="IPR036217">
    <property type="entry name" value="MethylDNA_cys_MeTrfase_DNAb"/>
</dbReference>
<dbReference type="PANTHER" id="PTHR10815">
    <property type="entry name" value="METHYLATED-DNA--PROTEIN-CYSTEINE METHYLTRANSFERASE"/>
    <property type="match status" value="1"/>
</dbReference>
<evidence type="ECO:0000256" key="3">
    <source>
        <dbReference type="ARBA" id="ARBA00022679"/>
    </source>
</evidence>
<dbReference type="SUPFAM" id="SSF46767">
    <property type="entry name" value="Methylated DNA-protein cysteine methyltransferase, C-terminal domain"/>
    <property type="match status" value="1"/>
</dbReference>
<dbReference type="InterPro" id="IPR001497">
    <property type="entry name" value="MethylDNA_cys_MeTrfase_AS"/>
</dbReference>
<dbReference type="PROSITE" id="PS00374">
    <property type="entry name" value="MGMT"/>
    <property type="match status" value="1"/>
</dbReference>
<keyword evidence="2 8" id="KW-0489">Methyltransferase</keyword>
<reference evidence="9" key="1">
    <citation type="journal article" date="2019" name="Int. J. Syst. Evol. Microbiol.">
        <title>The Global Catalogue of Microorganisms (GCM) 10K type strain sequencing project: providing services to taxonomists for standard genome sequencing and annotation.</title>
        <authorList>
            <consortium name="The Broad Institute Genomics Platform"/>
            <consortium name="The Broad Institute Genome Sequencing Center for Infectious Disease"/>
            <person name="Wu L."/>
            <person name="Ma J."/>
        </authorList>
    </citation>
    <scope>NUCLEOTIDE SEQUENCE [LARGE SCALE GENOMIC DNA]</scope>
    <source>
        <strain evidence="9">NBRC 102407</strain>
    </source>
</reference>
<dbReference type="NCBIfam" id="TIGR00589">
    <property type="entry name" value="ogt"/>
    <property type="match status" value="1"/>
</dbReference>
<protein>
    <submittedName>
        <fullName evidence="8">Methylated-DNA--protein-cysteine methyltransferase</fullName>
    </submittedName>
</protein>
<dbReference type="EMBL" id="BSPX01000002">
    <property type="protein sequence ID" value="GLT20895.1"/>
    <property type="molecule type" value="Genomic_DNA"/>
</dbReference>
<proteinExistence type="predicted"/>
<comment type="catalytic activity">
    <reaction evidence="6">
        <text>a 6-O-methyl-2'-deoxyguanosine in DNA + L-cysteinyl-[protein] = S-methyl-L-cysteinyl-[protein] + a 2'-deoxyguanosine in DNA</text>
        <dbReference type="Rhea" id="RHEA:24000"/>
        <dbReference type="Rhea" id="RHEA-COMP:10131"/>
        <dbReference type="Rhea" id="RHEA-COMP:10132"/>
        <dbReference type="Rhea" id="RHEA-COMP:11367"/>
        <dbReference type="Rhea" id="RHEA-COMP:11368"/>
        <dbReference type="ChEBI" id="CHEBI:29950"/>
        <dbReference type="ChEBI" id="CHEBI:82612"/>
        <dbReference type="ChEBI" id="CHEBI:85445"/>
        <dbReference type="ChEBI" id="CHEBI:85448"/>
        <dbReference type="EC" id="2.1.1.63"/>
    </reaction>
</comment>
<evidence type="ECO:0000256" key="1">
    <source>
        <dbReference type="ARBA" id="ARBA00001286"/>
    </source>
</evidence>
<keyword evidence="9" id="KW-1185">Reference proteome</keyword>
<dbReference type="InterPro" id="IPR014048">
    <property type="entry name" value="MethylDNA_cys_MeTrfase_DNA-bd"/>
</dbReference>
<evidence type="ECO:0000256" key="5">
    <source>
        <dbReference type="ARBA" id="ARBA00023204"/>
    </source>
</evidence>
<dbReference type="CDD" id="cd06445">
    <property type="entry name" value="ATase"/>
    <property type="match status" value="1"/>
</dbReference>
<dbReference type="Pfam" id="PF01035">
    <property type="entry name" value="DNA_binding_1"/>
    <property type="match status" value="1"/>
</dbReference>
<evidence type="ECO:0000259" key="7">
    <source>
        <dbReference type="Pfam" id="PF01035"/>
    </source>
</evidence>
<comment type="caution">
    <text evidence="8">The sequence shown here is derived from an EMBL/GenBank/DDBJ whole genome shotgun (WGS) entry which is preliminary data.</text>
</comment>
<dbReference type="GO" id="GO:0032259">
    <property type="term" value="P:methylation"/>
    <property type="evidence" value="ECO:0007669"/>
    <property type="project" value="UniProtKB-KW"/>
</dbReference>
<dbReference type="InterPro" id="IPR036388">
    <property type="entry name" value="WH-like_DNA-bd_sf"/>
</dbReference>
<gene>
    <name evidence="8" type="ORF">GCM10007933_03470</name>
</gene>
<dbReference type="InterPro" id="IPR036631">
    <property type="entry name" value="MGMT_N_sf"/>
</dbReference>
<dbReference type="Proteomes" id="UP001157167">
    <property type="component" value="Unassembled WGS sequence"/>
</dbReference>
<sequence length="179" mass="18918">MPQAQNSGMAPLFNPTATDQPSSSIPAFSAVMSAPFGAVGVLSDDQLIQTIEFLPPGQPEISPANRLAEKAIGQLANYLADPDFPFDLPLAGRGTPFRRRIWAAIAAIPRGATRSYGELARDVGSIARAVGQACGDNPFPLVIPCHRVVAAAGLGGFAHENNGHLIDTKRWLLRHEGAI</sequence>
<accession>A0ABQ6F7R6</accession>
<feature type="domain" description="Methylated-DNA-[protein]-cysteine S-methyltransferase DNA binding" evidence="7">
    <location>
        <begin position="96"/>
        <end position="178"/>
    </location>
</feature>
<keyword evidence="4" id="KW-0227">DNA damage</keyword>
<dbReference type="RefSeq" id="WP_306664076.1">
    <property type="nucleotide sequence ID" value="NZ_BSPX01000002.1"/>
</dbReference>
<name>A0ABQ6F7R6_9RHOO</name>
<dbReference type="GO" id="GO:0008168">
    <property type="term" value="F:methyltransferase activity"/>
    <property type="evidence" value="ECO:0007669"/>
    <property type="project" value="UniProtKB-KW"/>
</dbReference>
<evidence type="ECO:0000313" key="8">
    <source>
        <dbReference type="EMBL" id="GLT20895.1"/>
    </source>
</evidence>
<comment type="catalytic activity">
    <reaction evidence="1">
        <text>a 4-O-methyl-thymidine in DNA + L-cysteinyl-[protein] = a thymidine in DNA + S-methyl-L-cysteinyl-[protein]</text>
        <dbReference type="Rhea" id="RHEA:53428"/>
        <dbReference type="Rhea" id="RHEA-COMP:10131"/>
        <dbReference type="Rhea" id="RHEA-COMP:10132"/>
        <dbReference type="Rhea" id="RHEA-COMP:13555"/>
        <dbReference type="Rhea" id="RHEA-COMP:13556"/>
        <dbReference type="ChEBI" id="CHEBI:29950"/>
        <dbReference type="ChEBI" id="CHEBI:82612"/>
        <dbReference type="ChEBI" id="CHEBI:137386"/>
        <dbReference type="ChEBI" id="CHEBI:137387"/>
        <dbReference type="EC" id="2.1.1.63"/>
    </reaction>
</comment>
<evidence type="ECO:0000256" key="2">
    <source>
        <dbReference type="ARBA" id="ARBA00022603"/>
    </source>
</evidence>
<dbReference type="PANTHER" id="PTHR10815:SF13">
    <property type="entry name" value="METHYLATED-DNA--PROTEIN-CYSTEINE METHYLTRANSFERASE"/>
    <property type="match status" value="1"/>
</dbReference>
<evidence type="ECO:0000256" key="6">
    <source>
        <dbReference type="ARBA" id="ARBA00049348"/>
    </source>
</evidence>
<keyword evidence="5" id="KW-0234">DNA repair</keyword>
<evidence type="ECO:0000256" key="4">
    <source>
        <dbReference type="ARBA" id="ARBA00022763"/>
    </source>
</evidence>
<organism evidence="8 9">
    <name type="scientific">Zoogloea oryzae</name>
    <dbReference type="NCBI Taxonomy" id="310767"/>
    <lineage>
        <taxon>Bacteria</taxon>
        <taxon>Pseudomonadati</taxon>
        <taxon>Pseudomonadota</taxon>
        <taxon>Betaproteobacteria</taxon>
        <taxon>Rhodocyclales</taxon>
        <taxon>Zoogloeaceae</taxon>
        <taxon>Zoogloea</taxon>
    </lineage>
</organism>
<dbReference type="SUPFAM" id="SSF53155">
    <property type="entry name" value="Methylated DNA-protein cysteine methyltransferase domain"/>
    <property type="match status" value="1"/>
</dbReference>
<keyword evidence="3" id="KW-0808">Transferase</keyword>